<evidence type="ECO:0008006" key="4">
    <source>
        <dbReference type="Google" id="ProtNLM"/>
    </source>
</evidence>
<dbReference type="EMBL" id="BMDD01000002">
    <property type="protein sequence ID" value="GGH77668.1"/>
    <property type="molecule type" value="Genomic_DNA"/>
</dbReference>
<dbReference type="PROSITE" id="PS51257">
    <property type="entry name" value="PROKAR_LIPOPROTEIN"/>
    <property type="match status" value="1"/>
</dbReference>
<organism evidence="2 3">
    <name type="scientific">Saccharibacillus endophyticus</name>
    <dbReference type="NCBI Taxonomy" id="2060666"/>
    <lineage>
        <taxon>Bacteria</taxon>
        <taxon>Bacillati</taxon>
        <taxon>Bacillota</taxon>
        <taxon>Bacilli</taxon>
        <taxon>Bacillales</taxon>
        <taxon>Paenibacillaceae</taxon>
        <taxon>Saccharibacillus</taxon>
    </lineage>
</organism>
<evidence type="ECO:0000313" key="3">
    <source>
        <dbReference type="Proteomes" id="UP000605427"/>
    </source>
</evidence>
<dbReference type="RefSeq" id="WP_172247468.1">
    <property type="nucleotide sequence ID" value="NZ_BMDD01000002.1"/>
</dbReference>
<comment type="caution">
    <text evidence="2">The sequence shown here is derived from an EMBL/GenBank/DDBJ whole genome shotgun (WGS) entry which is preliminary data.</text>
</comment>
<name>A0ABQ1ZS34_9BACL</name>
<keyword evidence="3" id="KW-1185">Reference proteome</keyword>
<evidence type="ECO:0000313" key="2">
    <source>
        <dbReference type="EMBL" id="GGH77668.1"/>
    </source>
</evidence>
<dbReference type="InterPro" id="IPR036278">
    <property type="entry name" value="Sialidase_sf"/>
</dbReference>
<dbReference type="Proteomes" id="UP000605427">
    <property type="component" value="Unassembled WGS sequence"/>
</dbReference>
<gene>
    <name evidence="2" type="ORF">GCM10007362_21770</name>
</gene>
<dbReference type="SUPFAM" id="SSF50939">
    <property type="entry name" value="Sialidases"/>
    <property type="match status" value="1"/>
</dbReference>
<proteinExistence type="predicted"/>
<accession>A0ABQ1ZS34</accession>
<protein>
    <recommendedName>
        <fullName evidence="4">Photosynthesis system II assembly factor Ycf48/Hcf136-like domain-containing protein</fullName>
    </recommendedName>
</protein>
<reference evidence="3" key="1">
    <citation type="journal article" date="2019" name="Int. J. Syst. Evol. Microbiol.">
        <title>The Global Catalogue of Microorganisms (GCM) 10K type strain sequencing project: providing services to taxonomists for standard genome sequencing and annotation.</title>
        <authorList>
            <consortium name="The Broad Institute Genomics Platform"/>
            <consortium name="The Broad Institute Genome Sequencing Center for Infectious Disease"/>
            <person name="Wu L."/>
            <person name="Ma J."/>
        </authorList>
    </citation>
    <scope>NUCLEOTIDE SEQUENCE [LARGE SCALE GENOMIC DNA]</scope>
    <source>
        <strain evidence="3">CCM 8702</strain>
    </source>
</reference>
<dbReference type="Gene3D" id="2.130.10.10">
    <property type="entry name" value="YVTN repeat-like/Quinoprotein amine dehydrogenase"/>
    <property type="match status" value="1"/>
</dbReference>
<dbReference type="InterPro" id="IPR015943">
    <property type="entry name" value="WD40/YVTN_repeat-like_dom_sf"/>
</dbReference>
<feature type="region of interest" description="Disordered" evidence="1">
    <location>
        <begin position="34"/>
        <end position="72"/>
    </location>
</feature>
<sequence>MKTPHRFSINASWLAALVLAGGLLAGCTVGAGLSQKSTSPLPVPPSSVVYEPAGKEAPSLSSKTEAAKPEPSQELYLDNGLTGWKIEARVDDAFRVDNTIYRTEDKGATWTELDDSQKGSFPTGAVRAFRFADDTRGWVSVDTLESGDPRLYETKDGGVSWSKTELKVPADFREAWFEPKAPILFEGTQLGVFIAQTGYAADGHDVNPLLFYVTADGGATWSDPLQSEQGELNGLIWKTKRLSDGVGRSWSITIEGRTWTFERSATVEGG</sequence>
<evidence type="ECO:0000256" key="1">
    <source>
        <dbReference type="SAM" id="MobiDB-lite"/>
    </source>
</evidence>